<accession>A0ABP0KFI0</accession>
<sequence length="325" mass="35857">MADGSDDGFDASLGNFQLLVQVFAASIGTLQPGSWNSKRPRLEAELGGLVEETECADWDDEASCMKESGQSGWIPGGHECPWRFNAVMLFTTSVEELQASSSLNFRVRVQNDISLGLVTVKLPADVVGMATADLLRHVLPICSPFSSEDWFRWGSSVQIVSLRDSEGSDMGQVAVSFAVDADPKELLFAARARPRLRKPAEPVSWFQGLEPMRWFQRFDCCTSATKRQLCSQECQECDQDRDASLTLPTLMKRLEPPSLPPPEQCTDGWICRKGPGGRVFWHHKALGPAPWESVPHSLKNNKAFVRSIMGKVADLADTPVTSEVL</sequence>
<comment type="caution">
    <text evidence="1">The sequence shown here is derived from an EMBL/GenBank/DDBJ whole genome shotgun (WGS) entry which is preliminary data.</text>
</comment>
<reference evidence="1 2" key="1">
    <citation type="submission" date="2024-02" db="EMBL/GenBank/DDBJ databases">
        <authorList>
            <person name="Chen Y."/>
            <person name="Shah S."/>
            <person name="Dougan E. K."/>
            <person name="Thang M."/>
            <person name="Chan C."/>
        </authorList>
    </citation>
    <scope>NUCLEOTIDE SEQUENCE [LARGE SCALE GENOMIC DNA]</scope>
</reference>
<keyword evidence="1" id="KW-0067">ATP-binding</keyword>
<keyword evidence="1" id="KW-0347">Helicase</keyword>
<evidence type="ECO:0000313" key="1">
    <source>
        <dbReference type="EMBL" id="CAK9025448.1"/>
    </source>
</evidence>
<dbReference type="EMBL" id="CAXAMM010011181">
    <property type="protein sequence ID" value="CAK9025448.1"/>
    <property type="molecule type" value="Genomic_DNA"/>
</dbReference>
<proteinExistence type="predicted"/>
<dbReference type="Proteomes" id="UP001642464">
    <property type="component" value="Unassembled WGS sequence"/>
</dbReference>
<evidence type="ECO:0000313" key="2">
    <source>
        <dbReference type="Proteomes" id="UP001642464"/>
    </source>
</evidence>
<name>A0ABP0KFI0_9DINO</name>
<dbReference type="GO" id="GO:0004386">
    <property type="term" value="F:helicase activity"/>
    <property type="evidence" value="ECO:0007669"/>
    <property type="project" value="UniProtKB-KW"/>
</dbReference>
<gene>
    <name evidence="1" type="ORF">SCF082_LOCUS17088</name>
</gene>
<organism evidence="1 2">
    <name type="scientific">Durusdinium trenchii</name>
    <dbReference type="NCBI Taxonomy" id="1381693"/>
    <lineage>
        <taxon>Eukaryota</taxon>
        <taxon>Sar</taxon>
        <taxon>Alveolata</taxon>
        <taxon>Dinophyceae</taxon>
        <taxon>Suessiales</taxon>
        <taxon>Symbiodiniaceae</taxon>
        <taxon>Durusdinium</taxon>
    </lineage>
</organism>
<keyword evidence="1" id="KW-0378">Hydrolase</keyword>
<keyword evidence="1" id="KW-0547">Nucleotide-binding</keyword>
<keyword evidence="2" id="KW-1185">Reference proteome</keyword>
<protein>
    <submittedName>
        <fullName evidence="1">ATP-dependent RNA helicase ddx18</fullName>
    </submittedName>
</protein>